<gene>
    <name evidence="1" type="ORF">TCEB3V08_LOCUS1643</name>
</gene>
<accession>A0A7R9CBL7</accession>
<reference evidence="1" key="1">
    <citation type="submission" date="2020-11" db="EMBL/GenBank/DDBJ databases">
        <authorList>
            <person name="Tran Van P."/>
        </authorList>
    </citation>
    <scope>NUCLEOTIDE SEQUENCE</scope>
</reference>
<name>A0A7R9CBL7_TIMCR</name>
<evidence type="ECO:0000313" key="1">
    <source>
        <dbReference type="EMBL" id="CAD7393679.1"/>
    </source>
</evidence>
<proteinExistence type="predicted"/>
<dbReference type="AlphaFoldDB" id="A0A7R9CBL7"/>
<dbReference type="EMBL" id="OC316774">
    <property type="protein sequence ID" value="CAD7393679.1"/>
    <property type="molecule type" value="Genomic_DNA"/>
</dbReference>
<protein>
    <submittedName>
        <fullName evidence="1">Uncharacterized protein</fullName>
    </submittedName>
</protein>
<organism evidence="1">
    <name type="scientific">Timema cristinae</name>
    <name type="common">Walking stick</name>
    <dbReference type="NCBI Taxonomy" id="61476"/>
    <lineage>
        <taxon>Eukaryota</taxon>
        <taxon>Metazoa</taxon>
        <taxon>Ecdysozoa</taxon>
        <taxon>Arthropoda</taxon>
        <taxon>Hexapoda</taxon>
        <taxon>Insecta</taxon>
        <taxon>Pterygota</taxon>
        <taxon>Neoptera</taxon>
        <taxon>Polyneoptera</taxon>
        <taxon>Phasmatodea</taxon>
        <taxon>Timematodea</taxon>
        <taxon>Timematoidea</taxon>
        <taxon>Timematidae</taxon>
        <taxon>Timema</taxon>
    </lineage>
</organism>
<sequence length="125" mass="13721">MSYAVAYTSMLGFDTKYIRICVEEEQKTILGSPDLDSNPNLPVISNLSQGSPDLMSGGLHQDVEFCKRFRVLERCCEFECLDEPTSPSDGGFLISDAPFSPAHSPRPVSIVVLTCMSMALLVKVQ</sequence>